<dbReference type="EMBL" id="JH993088">
    <property type="protein sequence ID" value="EKX35562.1"/>
    <property type="molecule type" value="Genomic_DNA"/>
</dbReference>
<proteinExistence type="predicted"/>
<reference evidence="1 3" key="1">
    <citation type="journal article" date="2012" name="Nature">
        <title>Algal genomes reveal evolutionary mosaicism and the fate of nucleomorphs.</title>
        <authorList>
            <consortium name="DOE Joint Genome Institute"/>
            <person name="Curtis B.A."/>
            <person name="Tanifuji G."/>
            <person name="Burki F."/>
            <person name="Gruber A."/>
            <person name="Irimia M."/>
            <person name="Maruyama S."/>
            <person name="Arias M.C."/>
            <person name="Ball S.G."/>
            <person name="Gile G.H."/>
            <person name="Hirakawa Y."/>
            <person name="Hopkins J.F."/>
            <person name="Kuo A."/>
            <person name="Rensing S.A."/>
            <person name="Schmutz J."/>
            <person name="Symeonidi A."/>
            <person name="Elias M."/>
            <person name="Eveleigh R.J."/>
            <person name="Herman E.K."/>
            <person name="Klute M.J."/>
            <person name="Nakayama T."/>
            <person name="Obornik M."/>
            <person name="Reyes-Prieto A."/>
            <person name="Armbrust E.V."/>
            <person name="Aves S.J."/>
            <person name="Beiko R.G."/>
            <person name="Coutinho P."/>
            <person name="Dacks J.B."/>
            <person name="Durnford D.G."/>
            <person name="Fast N.M."/>
            <person name="Green B.R."/>
            <person name="Grisdale C.J."/>
            <person name="Hempel F."/>
            <person name="Henrissat B."/>
            <person name="Hoppner M.P."/>
            <person name="Ishida K."/>
            <person name="Kim E."/>
            <person name="Koreny L."/>
            <person name="Kroth P.G."/>
            <person name="Liu Y."/>
            <person name="Malik S.B."/>
            <person name="Maier U.G."/>
            <person name="McRose D."/>
            <person name="Mock T."/>
            <person name="Neilson J.A."/>
            <person name="Onodera N.T."/>
            <person name="Poole A.M."/>
            <person name="Pritham E.J."/>
            <person name="Richards T.A."/>
            <person name="Rocap G."/>
            <person name="Roy S.W."/>
            <person name="Sarai C."/>
            <person name="Schaack S."/>
            <person name="Shirato S."/>
            <person name="Slamovits C.H."/>
            <person name="Spencer D.F."/>
            <person name="Suzuki S."/>
            <person name="Worden A.Z."/>
            <person name="Zauner S."/>
            <person name="Barry K."/>
            <person name="Bell C."/>
            <person name="Bharti A.K."/>
            <person name="Crow J.A."/>
            <person name="Grimwood J."/>
            <person name="Kramer R."/>
            <person name="Lindquist E."/>
            <person name="Lucas S."/>
            <person name="Salamov A."/>
            <person name="McFadden G.I."/>
            <person name="Lane C.E."/>
            <person name="Keeling P.J."/>
            <person name="Gray M.W."/>
            <person name="Grigoriev I.V."/>
            <person name="Archibald J.M."/>
        </authorList>
    </citation>
    <scope>NUCLEOTIDE SEQUENCE</scope>
    <source>
        <strain evidence="1 3">CCMP2712</strain>
    </source>
</reference>
<protein>
    <submittedName>
        <fullName evidence="1 2">Uncharacterized protein</fullName>
    </submittedName>
</protein>
<dbReference type="GeneID" id="17292301"/>
<dbReference type="KEGG" id="gtt:GUITHDRAFT_118268"/>
<dbReference type="Proteomes" id="UP000011087">
    <property type="component" value="Unassembled WGS sequence"/>
</dbReference>
<dbReference type="EnsemblProtists" id="EKX35562">
    <property type="protein sequence ID" value="EKX35562"/>
    <property type="gene ID" value="GUITHDRAFT_118268"/>
</dbReference>
<dbReference type="PaxDb" id="55529-EKX35562"/>
<dbReference type="RefSeq" id="XP_005822542.1">
    <property type="nucleotide sequence ID" value="XM_005822485.1"/>
</dbReference>
<evidence type="ECO:0000313" key="3">
    <source>
        <dbReference type="Proteomes" id="UP000011087"/>
    </source>
</evidence>
<name>L1IHI4_GUITC</name>
<reference evidence="2" key="3">
    <citation type="submission" date="2015-06" db="UniProtKB">
        <authorList>
            <consortium name="EnsemblProtists"/>
        </authorList>
    </citation>
    <scope>IDENTIFICATION</scope>
</reference>
<dbReference type="AlphaFoldDB" id="L1IHI4"/>
<accession>L1IHI4</accession>
<evidence type="ECO:0000313" key="2">
    <source>
        <dbReference type="EnsemblProtists" id="EKX35562"/>
    </source>
</evidence>
<reference evidence="3" key="2">
    <citation type="submission" date="2012-11" db="EMBL/GenBank/DDBJ databases">
        <authorList>
            <person name="Kuo A."/>
            <person name="Curtis B.A."/>
            <person name="Tanifuji G."/>
            <person name="Burki F."/>
            <person name="Gruber A."/>
            <person name="Irimia M."/>
            <person name="Maruyama S."/>
            <person name="Arias M.C."/>
            <person name="Ball S.G."/>
            <person name="Gile G.H."/>
            <person name="Hirakawa Y."/>
            <person name="Hopkins J.F."/>
            <person name="Rensing S.A."/>
            <person name="Schmutz J."/>
            <person name="Symeonidi A."/>
            <person name="Elias M."/>
            <person name="Eveleigh R.J."/>
            <person name="Herman E.K."/>
            <person name="Klute M.J."/>
            <person name="Nakayama T."/>
            <person name="Obornik M."/>
            <person name="Reyes-Prieto A."/>
            <person name="Armbrust E.V."/>
            <person name="Aves S.J."/>
            <person name="Beiko R.G."/>
            <person name="Coutinho P."/>
            <person name="Dacks J.B."/>
            <person name="Durnford D.G."/>
            <person name="Fast N.M."/>
            <person name="Green B.R."/>
            <person name="Grisdale C."/>
            <person name="Hempe F."/>
            <person name="Henrissat B."/>
            <person name="Hoppner M.P."/>
            <person name="Ishida K.-I."/>
            <person name="Kim E."/>
            <person name="Koreny L."/>
            <person name="Kroth P.G."/>
            <person name="Liu Y."/>
            <person name="Malik S.-B."/>
            <person name="Maier U.G."/>
            <person name="McRose D."/>
            <person name="Mock T."/>
            <person name="Neilson J.A."/>
            <person name="Onodera N.T."/>
            <person name="Poole A.M."/>
            <person name="Pritham E.J."/>
            <person name="Richards T.A."/>
            <person name="Rocap G."/>
            <person name="Roy S.W."/>
            <person name="Sarai C."/>
            <person name="Schaack S."/>
            <person name="Shirato S."/>
            <person name="Slamovits C.H."/>
            <person name="Spencer D.F."/>
            <person name="Suzuki S."/>
            <person name="Worden A.Z."/>
            <person name="Zauner S."/>
            <person name="Barry K."/>
            <person name="Bell C."/>
            <person name="Bharti A.K."/>
            <person name="Crow J.A."/>
            <person name="Grimwood J."/>
            <person name="Kramer R."/>
            <person name="Lindquist E."/>
            <person name="Lucas S."/>
            <person name="Salamov A."/>
            <person name="McFadden G.I."/>
            <person name="Lane C.E."/>
            <person name="Keeling P.J."/>
            <person name="Gray M.W."/>
            <person name="Grigoriev I.V."/>
            <person name="Archibald J.M."/>
        </authorList>
    </citation>
    <scope>NUCLEOTIDE SEQUENCE</scope>
    <source>
        <strain evidence="3">CCMP2712</strain>
    </source>
</reference>
<gene>
    <name evidence="1" type="ORF">GUITHDRAFT_118268</name>
</gene>
<evidence type="ECO:0000313" key="1">
    <source>
        <dbReference type="EMBL" id="EKX35562.1"/>
    </source>
</evidence>
<organism evidence="1">
    <name type="scientific">Guillardia theta (strain CCMP2712)</name>
    <name type="common">Cryptophyte</name>
    <dbReference type="NCBI Taxonomy" id="905079"/>
    <lineage>
        <taxon>Eukaryota</taxon>
        <taxon>Cryptophyceae</taxon>
        <taxon>Pyrenomonadales</taxon>
        <taxon>Geminigeraceae</taxon>
        <taxon>Guillardia</taxon>
    </lineage>
</organism>
<dbReference type="HOGENOM" id="CLU_2563264_0_0_1"/>
<keyword evidence="3" id="KW-1185">Reference proteome</keyword>
<sequence length="82" mass="9145">MGASVELWRQDSSMVIDALDAGEARGMLTSNLMSMREPRIAINGENAVLQYVRSHQGKEPSKTRNQVFVIRCHEYGCFDNAG</sequence>